<keyword evidence="6" id="KW-1185">Reference proteome</keyword>
<evidence type="ECO:0000313" key="5">
    <source>
        <dbReference type="EMBL" id="MCA6077671.1"/>
    </source>
</evidence>
<dbReference type="AlphaFoldDB" id="A0A9X1HP26"/>
<dbReference type="Pfam" id="PF20732">
    <property type="entry name" value="NamZ_C"/>
    <property type="match status" value="1"/>
</dbReference>
<dbReference type="InterPro" id="IPR008302">
    <property type="entry name" value="NamZ"/>
</dbReference>
<dbReference type="EMBL" id="JAIXNE010000004">
    <property type="protein sequence ID" value="MCA6077671.1"/>
    <property type="molecule type" value="Genomic_DNA"/>
</dbReference>
<reference evidence="3" key="1">
    <citation type="submission" date="2021-09" db="EMBL/GenBank/DDBJ databases">
        <title>Fulvivirga sp. isolated from coastal sediment.</title>
        <authorList>
            <person name="Yu H."/>
        </authorList>
    </citation>
    <scope>NUCLEOTIDE SEQUENCE</scope>
    <source>
        <strain evidence="3">1062</strain>
    </source>
</reference>
<dbReference type="RefSeq" id="WP_225698469.1">
    <property type="nucleotide sequence ID" value="NZ_JAIXNE010000002.1"/>
</dbReference>
<organism evidence="3 6">
    <name type="scientific">Fulvivirga sedimenti</name>
    <dbReference type="NCBI Taxonomy" id="2879465"/>
    <lineage>
        <taxon>Bacteria</taxon>
        <taxon>Pseudomonadati</taxon>
        <taxon>Bacteroidota</taxon>
        <taxon>Cytophagia</taxon>
        <taxon>Cytophagales</taxon>
        <taxon>Fulvivirgaceae</taxon>
        <taxon>Fulvivirga</taxon>
    </lineage>
</organism>
<dbReference type="Proteomes" id="UP001139409">
    <property type="component" value="Unassembled WGS sequence"/>
</dbReference>
<evidence type="ECO:0000313" key="3">
    <source>
        <dbReference type="EMBL" id="MCA6075366.1"/>
    </source>
</evidence>
<sequence>MRTFDRKSQININLVNRLTIFLAIFLLNFSCARTQSAETPANATAEVPAELTLGAARMDVYLPLLEGKRVALLVNHTSLLNDVHLVDTLLSRNINIVKVFAPEHGFRGTADAGESISDGKDKSTGLPIISLYGSNKKPSAEQMKDVDLVLFDIQDVGVRFYTYVSSMQYVMEACGEMDKEMMVLDRPNPNGRFVDGPVMEKEFMSFVGLTPIPVLHGMTVGELAGMINKEGWLSGGIECELTVVPMKNYQHDLSYSLPVKPSPNLPNDLSIQLYPSLCLFEGTVISVGRGTTLAFQQIGHPLLTSLEHSFTPVSIEGMAKYPPFENEKCYGTLFTSRNAIEGFDLSYLIDYYNRFPEKDKFFNNYFEKLAGTAALRKQIINGMPEAEIRESWQPDLDAFKSLRKGYLLYP</sequence>
<dbReference type="EMBL" id="JAIXNE010000003">
    <property type="protein sequence ID" value="MCA6076543.1"/>
    <property type="molecule type" value="Genomic_DNA"/>
</dbReference>
<evidence type="ECO:0000313" key="6">
    <source>
        <dbReference type="Proteomes" id="UP001139409"/>
    </source>
</evidence>
<name>A0A9X1HP26_9BACT</name>
<evidence type="ECO:0000259" key="1">
    <source>
        <dbReference type="Pfam" id="PF07075"/>
    </source>
</evidence>
<dbReference type="PIRSF" id="PIRSF016719">
    <property type="entry name" value="UCP016719"/>
    <property type="match status" value="1"/>
</dbReference>
<dbReference type="InterPro" id="IPR048503">
    <property type="entry name" value="NamZ_C"/>
</dbReference>
<feature type="domain" description="Peptidoglycan beta-N-acetylmuramidase NamZ N-terminal" evidence="1">
    <location>
        <begin position="70"/>
        <end position="267"/>
    </location>
</feature>
<evidence type="ECO:0000313" key="4">
    <source>
        <dbReference type="EMBL" id="MCA6076543.1"/>
    </source>
</evidence>
<dbReference type="InterPro" id="IPR048502">
    <property type="entry name" value="NamZ_N"/>
</dbReference>
<dbReference type="EMBL" id="JAIXNE010000002">
    <property type="protein sequence ID" value="MCA6075366.1"/>
    <property type="molecule type" value="Genomic_DNA"/>
</dbReference>
<evidence type="ECO:0000259" key="2">
    <source>
        <dbReference type="Pfam" id="PF20732"/>
    </source>
</evidence>
<protein>
    <submittedName>
        <fullName evidence="3">DUF1343 domain-containing protein</fullName>
    </submittedName>
</protein>
<dbReference type="Pfam" id="PF07075">
    <property type="entry name" value="NamZ_N"/>
    <property type="match status" value="1"/>
</dbReference>
<gene>
    <name evidence="3" type="ORF">LDX50_10825</name>
    <name evidence="4" type="ORF">LDX50_16795</name>
    <name evidence="5" type="ORF">LDX50_22515</name>
</gene>
<dbReference type="PANTHER" id="PTHR42915">
    <property type="entry name" value="HYPOTHETICAL 460 KDA PROTEIN IN FEUA-SIGW INTERGENIC REGION [PRECURSOR]"/>
    <property type="match status" value="1"/>
</dbReference>
<proteinExistence type="predicted"/>
<dbReference type="PANTHER" id="PTHR42915:SF1">
    <property type="entry name" value="PEPTIDOGLYCAN BETA-N-ACETYLMURAMIDASE NAMZ"/>
    <property type="match status" value="1"/>
</dbReference>
<feature type="domain" description="Peptidoglycan beta-N-acetylmuramidase NamZ C-terminal" evidence="2">
    <location>
        <begin position="273"/>
        <end position="409"/>
    </location>
</feature>
<dbReference type="Gene3D" id="3.40.50.12170">
    <property type="entry name" value="Uncharacterised protein PF07075, DUF1343"/>
    <property type="match status" value="1"/>
</dbReference>
<accession>A0A9X1HP26</accession>
<dbReference type="Gene3D" id="3.90.1150.140">
    <property type="match status" value="1"/>
</dbReference>
<dbReference type="GO" id="GO:0033922">
    <property type="term" value="F:peptidoglycan beta-N-acetylmuramidase activity"/>
    <property type="evidence" value="ECO:0007669"/>
    <property type="project" value="InterPro"/>
</dbReference>
<comment type="caution">
    <text evidence="3">The sequence shown here is derived from an EMBL/GenBank/DDBJ whole genome shotgun (WGS) entry which is preliminary data.</text>
</comment>